<proteinExistence type="predicted"/>
<evidence type="ECO:0000313" key="3">
    <source>
        <dbReference type="Proteomes" id="UP000313359"/>
    </source>
</evidence>
<dbReference type="EMBL" id="ML122324">
    <property type="protein sequence ID" value="RPD53313.1"/>
    <property type="molecule type" value="Genomic_DNA"/>
</dbReference>
<evidence type="ECO:0000313" key="2">
    <source>
        <dbReference type="EMBL" id="RPD53313.1"/>
    </source>
</evidence>
<dbReference type="Pfam" id="PF14214">
    <property type="entry name" value="Helitron_like_N"/>
    <property type="match status" value="1"/>
</dbReference>
<evidence type="ECO:0000259" key="1">
    <source>
        <dbReference type="Pfam" id="PF14214"/>
    </source>
</evidence>
<keyword evidence="3" id="KW-1185">Reference proteome</keyword>
<dbReference type="Proteomes" id="UP000313359">
    <property type="component" value="Unassembled WGS sequence"/>
</dbReference>
<feature type="domain" description="Helitron helicase-like" evidence="1">
    <location>
        <begin position="137"/>
        <end position="204"/>
    </location>
</feature>
<accession>A0A5C2RP50</accession>
<reference evidence="2" key="1">
    <citation type="journal article" date="2018" name="Genome Biol. Evol.">
        <title>Genomics and development of Lentinus tigrinus, a white-rot wood-decaying mushroom with dimorphic fruiting bodies.</title>
        <authorList>
            <person name="Wu B."/>
            <person name="Xu Z."/>
            <person name="Knudson A."/>
            <person name="Carlson A."/>
            <person name="Chen N."/>
            <person name="Kovaka S."/>
            <person name="LaButti K."/>
            <person name="Lipzen A."/>
            <person name="Pennachio C."/>
            <person name="Riley R."/>
            <person name="Schakwitz W."/>
            <person name="Umezawa K."/>
            <person name="Ohm R.A."/>
            <person name="Grigoriev I.V."/>
            <person name="Nagy L.G."/>
            <person name="Gibbons J."/>
            <person name="Hibbett D."/>
        </authorList>
    </citation>
    <scope>NUCLEOTIDE SEQUENCE [LARGE SCALE GENOMIC DNA]</scope>
    <source>
        <strain evidence="2">ALCF2SS1-6</strain>
    </source>
</reference>
<dbReference type="AlphaFoldDB" id="A0A5C2RP50"/>
<sequence length="204" mass="22694">MCNTRASVTLFPTLRKSKNSGGMCAKMSRASSFRPLSWGASCPNQIHTLAIEPDTATHNTVYKELLLTIGCHHRTRFGVLSREEVVIVGRGAKERSMKGRVYVHGGREVEGWQWNVDNSTLSPAQYSSSGSRWVFAFTTWCVFASRRLLTNDSMAICQRFHKPNIFLTMTANPNWPEGQEALLDLAGGDHAHKQDAADRPDIVA</sequence>
<dbReference type="OrthoDB" id="3366231at2759"/>
<dbReference type="InterPro" id="IPR025476">
    <property type="entry name" value="Helitron_helicase-like"/>
</dbReference>
<protein>
    <recommendedName>
        <fullName evidence="1">Helitron helicase-like domain-containing protein</fullName>
    </recommendedName>
</protein>
<dbReference type="STRING" id="1328759.A0A5C2RP50"/>
<name>A0A5C2RP50_9APHY</name>
<organism evidence="2 3">
    <name type="scientific">Lentinus tigrinus ALCF2SS1-6</name>
    <dbReference type="NCBI Taxonomy" id="1328759"/>
    <lineage>
        <taxon>Eukaryota</taxon>
        <taxon>Fungi</taxon>
        <taxon>Dikarya</taxon>
        <taxon>Basidiomycota</taxon>
        <taxon>Agaricomycotina</taxon>
        <taxon>Agaricomycetes</taxon>
        <taxon>Polyporales</taxon>
        <taxon>Polyporaceae</taxon>
        <taxon>Lentinus</taxon>
    </lineage>
</organism>
<gene>
    <name evidence="2" type="ORF">L227DRAFT_568022</name>
</gene>